<feature type="transmembrane region" description="Helical" evidence="1">
    <location>
        <begin position="181"/>
        <end position="198"/>
    </location>
</feature>
<feature type="transmembrane region" description="Helical" evidence="1">
    <location>
        <begin position="34"/>
        <end position="53"/>
    </location>
</feature>
<feature type="transmembrane region" description="Helical" evidence="1">
    <location>
        <begin position="12"/>
        <end position="28"/>
    </location>
</feature>
<evidence type="ECO:0000256" key="1">
    <source>
        <dbReference type="SAM" id="Phobius"/>
    </source>
</evidence>
<keyword evidence="2" id="KW-0436">Ligase</keyword>
<dbReference type="AlphaFoldDB" id="A0A9D0YZM7"/>
<feature type="transmembrane region" description="Helical" evidence="1">
    <location>
        <begin position="351"/>
        <end position="381"/>
    </location>
</feature>
<reference evidence="2" key="1">
    <citation type="submission" date="2020-10" db="EMBL/GenBank/DDBJ databases">
        <authorList>
            <person name="Gilroy R."/>
        </authorList>
    </citation>
    <scope>NUCLEOTIDE SEQUENCE</scope>
    <source>
        <strain evidence="2">CHK165-10780</strain>
    </source>
</reference>
<feature type="transmembrane region" description="Helical" evidence="1">
    <location>
        <begin position="87"/>
        <end position="106"/>
    </location>
</feature>
<keyword evidence="1" id="KW-0812">Transmembrane</keyword>
<keyword evidence="1" id="KW-0472">Membrane</keyword>
<comment type="caution">
    <text evidence="2">The sequence shown here is derived from an EMBL/GenBank/DDBJ whole genome shotgun (WGS) entry which is preliminary data.</text>
</comment>
<protein>
    <submittedName>
        <fullName evidence="2">O-antigen ligase family protein</fullName>
    </submittedName>
</protein>
<accession>A0A9D0YZM7</accession>
<reference evidence="2" key="2">
    <citation type="journal article" date="2021" name="PeerJ">
        <title>Extensive microbial diversity within the chicken gut microbiome revealed by metagenomics and culture.</title>
        <authorList>
            <person name="Gilroy R."/>
            <person name="Ravi A."/>
            <person name="Getino M."/>
            <person name="Pursley I."/>
            <person name="Horton D.L."/>
            <person name="Alikhan N.F."/>
            <person name="Baker D."/>
            <person name="Gharbi K."/>
            <person name="Hall N."/>
            <person name="Watson M."/>
            <person name="Adriaenssens E.M."/>
            <person name="Foster-Nyarko E."/>
            <person name="Jarju S."/>
            <person name="Secka A."/>
            <person name="Antonio M."/>
            <person name="Oren A."/>
            <person name="Chaudhuri R.R."/>
            <person name="La Ragione R."/>
            <person name="Hildebrand F."/>
            <person name="Pallen M.J."/>
        </authorList>
    </citation>
    <scope>NUCLEOTIDE SEQUENCE</scope>
    <source>
        <strain evidence="2">CHK165-10780</strain>
    </source>
</reference>
<name>A0A9D0YZM7_9FIRM</name>
<feature type="transmembrane region" description="Helical" evidence="1">
    <location>
        <begin position="118"/>
        <end position="137"/>
    </location>
</feature>
<feature type="transmembrane region" description="Helical" evidence="1">
    <location>
        <begin position="324"/>
        <end position="344"/>
    </location>
</feature>
<dbReference type="EMBL" id="DVFU01000064">
    <property type="protein sequence ID" value="HIQ64749.1"/>
    <property type="molecule type" value="Genomic_DNA"/>
</dbReference>
<dbReference type="Proteomes" id="UP000886725">
    <property type="component" value="Unassembled WGS sequence"/>
</dbReference>
<evidence type="ECO:0000313" key="2">
    <source>
        <dbReference type="EMBL" id="HIQ64749.1"/>
    </source>
</evidence>
<feature type="transmembrane region" description="Helical" evidence="1">
    <location>
        <begin position="157"/>
        <end position="176"/>
    </location>
</feature>
<proteinExistence type="predicted"/>
<sequence>MENKKTMRWCDILVVIFFLIQPILDVLACFDVGMIHTLIRGSFFCFMIVYLLWNPKMRKWMIPYLLAIGMYLAYYLFYFHLPLVDTISNTMKLFYLPVVLLFFYVFTSKRMHPSVAMADLTIYVSLFVLSYLFGFGFNNYDPTNSTKLGFRGVFNSINEISAILIALLPIATKFLLRYRKWIWLLILYGLTIATSLLMGTKVTLGGIVLVILYFVIPKLYRKWKRFSVASKSLSIAICCAVLLLGCYLLPFTTTYQNMVIQAEFFQVDQIFSLDFINRVLFNDRLSFLAINWNEFLLANPIEWLFGVGFNTAYKLVEIDFFDVLFRYGIVGWILLFLPIVLAFWKLPKKSVYFFSLVLLILISSTSGHVLIYPAVAIYFGFPILFSKKKQKN</sequence>
<feature type="transmembrane region" description="Helical" evidence="1">
    <location>
        <begin position="232"/>
        <end position="250"/>
    </location>
</feature>
<dbReference type="GO" id="GO:0016874">
    <property type="term" value="F:ligase activity"/>
    <property type="evidence" value="ECO:0007669"/>
    <property type="project" value="UniProtKB-KW"/>
</dbReference>
<feature type="transmembrane region" description="Helical" evidence="1">
    <location>
        <begin position="60"/>
        <end position="81"/>
    </location>
</feature>
<evidence type="ECO:0000313" key="3">
    <source>
        <dbReference type="Proteomes" id="UP000886725"/>
    </source>
</evidence>
<organism evidence="2 3">
    <name type="scientific">Candidatus Faecenecus gallistercoris</name>
    <dbReference type="NCBI Taxonomy" id="2840793"/>
    <lineage>
        <taxon>Bacteria</taxon>
        <taxon>Bacillati</taxon>
        <taxon>Bacillota</taxon>
        <taxon>Bacillota incertae sedis</taxon>
        <taxon>Candidatus Faecenecus</taxon>
    </lineage>
</organism>
<gene>
    <name evidence="2" type="ORF">IAC85_03320</name>
</gene>
<keyword evidence="1" id="KW-1133">Transmembrane helix</keyword>
<dbReference type="Pfam" id="PF13425">
    <property type="entry name" value="O-antigen_lig"/>
    <property type="match status" value="2"/>
</dbReference>
<dbReference type="InterPro" id="IPR049504">
    <property type="entry name" value="O-antigen_lig"/>
</dbReference>